<dbReference type="AlphaFoldDB" id="A0A4T2A3D9"/>
<reference evidence="1 2" key="1">
    <citation type="submission" date="2018-10" db="EMBL/GenBank/DDBJ databases">
        <title>Pseudomonas leptonychotis sp. nov., isolated from Weddell seals in Antarctica.</title>
        <authorList>
            <person name="Novakova D."/>
            <person name="Svec P."/>
            <person name="Kralova S."/>
            <person name="Kristofova L."/>
            <person name="Zeman M."/>
            <person name="Pantucek R."/>
            <person name="Maslanova I."/>
            <person name="Sedlacek I."/>
        </authorList>
    </citation>
    <scope>NUCLEOTIDE SEQUENCE [LARGE SCALE GENOMIC DNA]</scope>
    <source>
        <strain evidence="1 2">CCM 8849</strain>
    </source>
</reference>
<organism evidence="1 2">
    <name type="scientific">Pseudomonas leptonychotis</name>
    <dbReference type="NCBI Taxonomy" id="2448482"/>
    <lineage>
        <taxon>Bacteria</taxon>
        <taxon>Pseudomonadati</taxon>
        <taxon>Pseudomonadota</taxon>
        <taxon>Gammaproteobacteria</taxon>
        <taxon>Pseudomonadales</taxon>
        <taxon>Pseudomonadaceae</taxon>
        <taxon>Pseudomonas</taxon>
    </lineage>
</organism>
<proteinExistence type="predicted"/>
<evidence type="ECO:0000313" key="1">
    <source>
        <dbReference type="EMBL" id="TIH10802.1"/>
    </source>
</evidence>
<evidence type="ECO:0000313" key="2">
    <source>
        <dbReference type="Proteomes" id="UP000307541"/>
    </source>
</evidence>
<name>A0A4T2A3D9_9PSED</name>
<comment type="caution">
    <text evidence="1">The sequence shown here is derived from an EMBL/GenBank/DDBJ whole genome shotgun (WGS) entry which is preliminary data.</text>
</comment>
<dbReference type="Proteomes" id="UP000307541">
    <property type="component" value="Unassembled WGS sequence"/>
</dbReference>
<protein>
    <submittedName>
        <fullName evidence="1">Uncharacterized protein</fullName>
    </submittedName>
</protein>
<keyword evidence="2" id="KW-1185">Reference proteome</keyword>
<sequence length="66" mass="7052">MVDPYDGGTFLETPVMFSVPRELLELAVAIPAKESVQLNHQAIVARGKAQATIRSLLATSDEVANA</sequence>
<accession>A0A4T2A3D9</accession>
<dbReference type="EMBL" id="RFLV01000001">
    <property type="protein sequence ID" value="TIH10802.1"/>
    <property type="molecule type" value="Genomic_DNA"/>
</dbReference>
<gene>
    <name evidence="1" type="ORF">D8779_09030</name>
</gene>